<dbReference type="EMBL" id="UARK01000001">
    <property type="protein sequence ID" value="SPW24377.1"/>
    <property type="molecule type" value="Genomic_DNA"/>
</dbReference>
<name>A0A6H9XST3_9CORY</name>
<evidence type="ECO:0000259" key="6">
    <source>
        <dbReference type="PROSITE" id="PS50931"/>
    </source>
</evidence>
<dbReference type="Gene3D" id="3.40.190.10">
    <property type="entry name" value="Periplasmic binding protein-like II"/>
    <property type="match status" value="2"/>
</dbReference>
<evidence type="ECO:0000313" key="8">
    <source>
        <dbReference type="Proteomes" id="UP000249886"/>
    </source>
</evidence>
<feature type="domain" description="HTH lysR-type" evidence="6">
    <location>
        <begin position="1"/>
        <end position="60"/>
    </location>
</feature>
<dbReference type="PROSITE" id="PS50931">
    <property type="entry name" value="HTH_LYSR"/>
    <property type="match status" value="1"/>
</dbReference>
<dbReference type="Gene3D" id="1.10.10.10">
    <property type="entry name" value="Winged helix-like DNA-binding domain superfamily/Winged helix DNA-binding domain"/>
    <property type="match status" value="1"/>
</dbReference>
<evidence type="ECO:0000256" key="3">
    <source>
        <dbReference type="ARBA" id="ARBA00023125"/>
    </source>
</evidence>
<comment type="caution">
    <text evidence="7">The sequence shown here is derived from an EMBL/GenBank/DDBJ whole genome shotgun (WGS) entry which is preliminary data.</text>
</comment>
<keyword evidence="5" id="KW-0804">Transcription</keyword>
<keyword evidence="4" id="KW-0010">Activator</keyword>
<evidence type="ECO:0000256" key="4">
    <source>
        <dbReference type="ARBA" id="ARBA00023159"/>
    </source>
</evidence>
<dbReference type="InterPro" id="IPR036388">
    <property type="entry name" value="WH-like_DNA-bd_sf"/>
</dbReference>
<dbReference type="GeneID" id="84572834"/>
<dbReference type="GO" id="GO:0003700">
    <property type="term" value="F:DNA-binding transcription factor activity"/>
    <property type="evidence" value="ECO:0007669"/>
    <property type="project" value="InterPro"/>
</dbReference>
<dbReference type="Proteomes" id="UP000249886">
    <property type="component" value="Unassembled WGS sequence"/>
</dbReference>
<dbReference type="Pfam" id="PF00126">
    <property type="entry name" value="HTH_1"/>
    <property type="match status" value="1"/>
</dbReference>
<dbReference type="InterPro" id="IPR000847">
    <property type="entry name" value="LysR_HTH_N"/>
</dbReference>
<sequence length="299" mass="32299">MDVHVRDLRYFIAVAEELHFRKAAERLFVSQPVLSRQIARLETMVQARLLERDHRLVRLTPAGEYLLGRARMLLAEWDETGVELARLGKLHASTLIVGLQTGVGRGLTGRLAAGLREVGWQLEARNIPWSDPLAGVGTKECDAGFAWLGATTDPQCAHVVVAEEPIMLAVSSDHRLATRPEVVFADIAQEALVALPAEAGVLRSFWLAEHARDDTCPATVSCLSTTADAALENVAAGRGSVLLAAGNAQLYGREGLCFLPVVDLPPARLAFLWRAADDRSIIAHAARIMGDASGDAFSL</sequence>
<dbReference type="PANTHER" id="PTHR30346">
    <property type="entry name" value="TRANSCRIPTIONAL DUAL REGULATOR HCAR-RELATED"/>
    <property type="match status" value="1"/>
</dbReference>
<dbReference type="GO" id="GO:0032993">
    <property type="term" value="C:protein-DNA complex"/>
    <property type="evidence" value="ECO:0007669"/>
    <property type="project" value="TreeGrafter"/>
</dbReference>
<dbReference type="PRINTS" id="PR00039">
    <property type="entry name" value="HTHLYSR"/>
</dbReference>
<reference evidence="7 8" key="1">
    <citation type="submission" date="2018-06" db="EMBL/GenBank/DDBJ databases">
        <authorList>
            <consortium name="Pathogen Informatics"/>
            <person name="Doyle S."/>
        </authorList>
    </citation>
    <scope>NUCLEOTIDE SEQUENCE [LARGE SCALE GENOMIC DNA]</scope>
    <source>
        <strain evidence="7 8">NCTC10254</strain>
    </source>
</reference>
<evidence type="ECO:0000256" key="5">
    <source>
        <dbReference type="ARBA" id="ARBA00023163"/>
    </source>
</evidence>
<dbReference type="InterPro" id="IPR036390">
    <property type="entry name" value="WH_DNA-bd_sf"/>
</dbReference>
<evidence type="ECO:0000256" key="1">
    <source>
        <dbReference type="ARBA" id="ARBA00009437"/>
    </source>
</evidence>
<dbReference type="Pfam" id="PF03466">
    <property type="entry name" value="LysR_substrate"/>
    <property type="match status" value="1"/>
</dbReference>
<gene>
    <name evidence="7" type="primary">oxyR</name>
    <name evidence="7" type="ORF">NCTC10254_00755</name>
</gene>
<dbReference type="SUPFAM" id="SSF53850">
    <property type="entry name" value="Periplasmic binding protein-like II"/>
    <property type="match status" value="1"/>
</dbReference>
<evidence type="ECO:0000313" key="7">
    <source>
        <dbReference type="EMBL" id="SPW24377.1"/>
    </source>
</evidence>
<dbReference type="PANTHER" id="PTHR30346:SF0">
    <property type="entry name" value="HCA OPERON TRANSCRIPTIONAL ACTIVATOR HCAR"/>
    <property type="match status" value="1"/>
</dbReference>
<dbReference type="InterPro" id="IPR005119">
    <property type="entry name" value="LysR_subst-bd"/>
</dbReference>
<keyword evidence="2" id="KW-0805">Transcription regulation</keyword>
<organism evidence="7 8">
    <name type="scientific">Corynebacterium matruchotii</name>
    <dbReference type="NCBI Taxonomy" id="43768"/>
    <lineage>
        <taxon>Bacteria</taxon>
        <taxon>Bacillati</taxon>
        <taxon>Actinomycetota</taxon>
        <taxon>Actinomycetes</taxon>
        <taxon>Mycobacteriales</taxon>
        <taxon>Corynebacteriaceae</taxon>
        <taxon>Corynebacterium</taxon>
    </lineage>
</organism>
<comment type="similarity">
    <text evidence="1">Belongs to the LysR transcriptional regulatory family.</text>
</comment>
<keyword evidence="3" id="KW-0238">DNA-binding</keyword>
<dbReference type="RefSeq" id="WP_005524548.1">
    <property type="nucleotide sequence ID" value="NZ_CP050134.2"/>
</dbReference>
<evidence type="ECO:0000256" key="2">
    <source>
        <dbReference type="ARBA" id="ARBA00023015"/>
    </source>
</evidence>
<dbReference type="GO" id="GO:0003677">
    <property type="term" value="F:DNA binding"/>
    <property type="evidence" value="ECO:0007669"/>
    <property type="project" value="UniProtKB-KW"/>
</dbReference>
<dbReference type="SUPFAM" id="SSF46785">
    <property type="entry name" value="Winged helix' DNA-binding domain"/>
    <property type="match status" value="1"/>
</dbReference>
<proteinExistence type="inferred from homology"/>
<dbReference type="FunFam" id="1.10.10.10:FF:000001">
    <property type="entry name" value="LysR family transcriptional regulator"/>
    <property type="match status" value="1"/>
</dbReference>
<accession>A0A6H9XST3</accession>
<protein>
    <submittedName>
        <fullName evidence="7">LysR family transcriptional regulator</fullName>
    </submittedName>
</protein>
<dbReference type="AlphaFoldDB" id="A0A6H9XST3"/>